<organism evidence="1 2">
    <name type="scientific">Candidatus Nesciobacter abundans</name>
    <dbReference type="NCBI Taxonomy" id="2601668"/>
    <lineage>
        <taxon>Bacteria</taxon>
        <taxon>Pseudomonadati</taxon>
        <taxon>Pseudomonadota</taxon>
        <taxon>Alphaproteobacteria</taxon>
        <taxon>Holosporales</taxon>
        <taxon>Holosporaceae</taxon>
        <taxon>Candidatus Nesciobacter</taxon>
    </lineage>
</organism>
<evidence type="ECO:0000313" key="2">
    <source>
        <dbReference type="Proteomes" id="UP000324924"/>
    </source>
</evidence>
<name>A0A5C0UHK9_9PROT</name>
<dbReference type="EMBL" id="CP043314">
    <property type="protein sequence ID" value="QEK39180.1"/>
    <property type="molecule type" value="Genomic_DNA"/>
</dbReference>
<dbReference type="KEGG" id="nabu:FZC36_01915"/>
<accession>A0A5C0UHK9</accession>
<proteinExistence type="predicted"/>
<keyword evidence="2" id="KW-1185">Reference proteome</keyword>
<protein>
    <submittedName>
        <fullName evidence="1">Uncharacterized protein</fullName>
    </submittedName>
</protein>
<dbReference type="AlphaFoldDB" id="A0A5C0UHK9"/>
<gene>
    <name evidence="1" type="ORF">FZC36_01915</name>
</gene>
<dbReference type="Proteomes" id="UP000324924">
    <property type="component" value="Chromosome"/>
</dbReference>
<sequence>MNRKTILALSLFTLIGNISAQKKMVSSKRQSVSKYTQSQKKNYIGFGADLDIEFHNMKLKSESIETDVDRVGAVALSKNDAGVYTNSEDIKVETKNAGSLFKGNPFVEYGRKMGNAFIGARFGISLGHTNAYLNDAYTHGAKPGEEDTILNNLKENEMLPVVTENSADADSSAPLNPEVAHNRFNLESYWGLNASILGGYMVNKMVCLYSGLGLKHGAYNAQLILGSNDSDHIESSCHRLGLVLPLGTKIVLSNGLFFNVEGSLGVMFSKNVEMDGKVKEVDHKFKGTLKNEFCGGIKLGIGYKIRF</sequence>
<dbReference type="RefSeq" id="WP_148972303.1">
    <property type="nucleotide sequence ID" value="NZ_CP043314.1"/>
</dbReference>
<evidence type="ECO:0000313" key="1">
    <source>
        <dbReference type="EMBL" id="QEK39180.1"/>
    </source>
</evidence>
<reference evidence="1 2" key="1">
    <citation type="submission" date="2019-08" db="EMBL/GenBank/DDBJ databases">
        <title>Highly reduced genomes of protist endosymbionts show evolutionary convergence.</title>
        <authorList>
            <person name="George E."/>
            <person name="Husnik F."/>
            <person name="Tashyreva D."/>
            <person name="Prokopchuk G."/>
            <person name="Horak A."/>
            <person name="Kwong W.K."/>
            <person name="Lukes J."/>
            <person name="Keeling P.J."/>
        </authorList>
    </citation>
    <scope>NUCLEOTIDE SEQUENCE [LARGE SCALE GENOMIC DNA]</scope>
    <source>
        <strain evidence="1">1604HC</strain>
    </source>
</reference>